<name>A0A2K9NQG7_BACTC</name>
<evidence type="ECO:0000313" key="1">
    <source>
        <dbReference type="EMBL" id="AUN97759.1"/>
    </source>
</evidence>
<dbReference type="RefSeq" id="WP_102243052.1">
    <property type="nucleotide sequence ID" value="NZ_CP025704.1"/>
</dbReference>
<organism evidence="1 2">
    <name type="scientific">Bacteriovorax stolpii</name>
    <name type="common">Bdellovibrio stolpii</name>
    <dbReference type="NCBI Taxonomy" id="960"/>
    <lineage>
        <taxon>Bacteria</taxon>
        <taxon>Pseudomonadati</taxon>
        <taxon>Bdellovibrionota</taxon>
        <taxon>Bacteriovoracia</taxon>
        <taxon>Bacteriovoracales</taxon>
        <taxon>Bacteriovoracaceae</taxon>
        <taxon>Bacteriovorax</taxon>
    </lineage>
</organism>
<dbReference type="EMBL" id="CP025704">
    <property type="protein sequence ID" value="AUN97759.1"/>
    <property type="molecule type" value="Genomic_DNA"/>
</dbReference>
<dbReference type="Proteomes" id="UP000235584">
    <property type="component" value="Chromosome"/>
</dbReference>
<accession>A0A2K9NQG7</accession>
<dbReference type="AlphaFoldDB" id="A0A2K9NQG7"/>
<reference evidence="1 2" key="1">
    <citation type="submission" date="2018-01" db="EMBL/GenBank/DDBJ databases">
        <title>Complete genome sequence of Bacteriovorax stolpii DSM12778.</title>
        <authorList>
            <person name="Tang B."/>
            <person name="Chang J."/>
        </authorList>
    </citation>
    <scope>NUCLEOTIDE SEQUENCE [LARGE SCALE GENOMIC DNA]</scope>
    <source>
        <strain evidence="1 2">DSM 12778</strain>
    </source>
</reference>
<protein>
    <submittedName>
        <fullName evidence="1">Uncharacterized protein</fullName>
    </submittedName>
</protein>
<gene>
    <name evidence="1" type="ORF">C0V70_06460</name>
</gene>
<proteinExistence type="predicted"/>
<evidence type="ECO:0000313" key="2">
    <source>
        <dbReference type="Proteomes" id="UP000235584"/>
    </source>
</evidence>
<dbReference type="KEGG" id="bsto:C0V70_06460"/>
<sequence>MKILLFFSVFSLQVEASELTKQIWSQGDDHYLMSYQPSSGILISENCFNDDVLLDKSKCEAAQILKKKKFFKAPLRSSTGGKNPGAVVCKDVLKQKVVMLKDQKNNENSFCRFEDGSMIVAIYLGSLLKD</sequence>
<keyword evidence="2" id="KW-1185">Reference proteome</keyword>
<dbReference type="OrthoDB" id="5296850at2"/>